<dbReference type="Proteomes" id="UP000237865">
    <property type="component" value="Unassembled WGS sequence"/>
</dbReference>
<protein>
    <submittedName>
        <fullName evidence="1">Aspartyl/glutamyl-tRNA amidotransferase subunit C</fullName>
    </submittedName>
</protein>
<comment type="caution">
    <text evidence="1">The sequence shown here is derived from an EMBL/GenBank/DDBJ whole genome shotgun (WGS) entry which is preliminary data.</text>
</comment>
<dbReference type="GO" id="GO:0016740">
    <property type="term" value="F:transferase activity"/>
    <property type="evidence" value="ECO:0007669"/>
    <property type="project" value="UniProtKB-KW"/>
</dbReference>
<evidence type="ECO:0000313" key="2">
    <source>
        <dbReference type="Proteomes" id="UP000237865"/>
    </source>
</evidence>
<reference evidence="1 2" key="1">
    <citation type="submission" date="2017-11" db="EMBL/GenBank/DDBJ databases">
        <title>Genome sequence of Entomoplasma lucivorax PIPN-2 (ATCC 49196).</title>
        <authorList>
            <person name="Lo W.-S."/>
            <person name="Gasparich G.E."/>
            <person name="Kuo C.-H."/>
        </authorList>
    </citation>
    <scope>NUCLEOTIDE SEQUENCE [LARGE SCALE GENOMIC DNA]</scope>
    <source>
        <strain evidence="1 2">PIPN-2</strain>
    </source>
</reference>
<accession>A0A2S5RA03</accession>
<dbReference type="GO" id="GO:0006450">
    <property type="term" value="P:regulation of translational fidelity"/>
    <property type="evidence" value="ECO:0007669"/>
    <property type="project" value="InterPro"/>
</dbReference>
<dbReference type="EMBL" id="PHNE01000006">
    <property type="protein sequence ID" value="PPE04159.1"/>
    <property type="molecule type" value="Genomic_DNA"/>
</dbReference>
<dbReference type="STRING" id="1399797.GCA_000518285_01612"/>
<proteinExistence type="predicted"/>
<sequence>MKHKYELTEENIIELADDIMLELNEEEIEDIASTNDLMKQKFSKVFDIQTIGVSAMHYPLEQPHTFLREDEPARNIDQKFVLDNAPQVSGDFVVIEKVVK</sequence>
<dbReference type="InterPro" id="IPR036113">
    <property type="entry name" value="Asp/Glu-ADT_sf_sub_c"/>
</dbReference>
<dbReference type="SUPFAM" id="SSF141000">
    <property type="entry name" value="Glu-tRNAGln amidotransferase C subunit"/>
    <property type="match status" value="1"/>
</dbReference>
<dbReference type="AlphaFoldDB" id="A0A2S5RA03"/>
<name>A0A2S5RA03_9MOLU</name>
<keyword evidence="1" id="KW-0808">Transferase</keyword>
<gene>
    <name evidence="1" type="primary">gatC</name>
    <name evidence="1" type="ORF">ELUCI_v1c09390</name>
</gene>
<organism evidence="1 2">
    <name type="scientific">Williamsoniiplasma lucivorax</name>
    <dbReference type="NCBI Taxonomy" id="209274"/>
    <lineage>
        <taxon>Bacteria</taxon>
        <taxon>Bacillati</taxon>
        <taxon>Mycoplasmatota</taxon>
        <taxon>Mollicutes</taxon>
        <taxon>Entomoplasmatales</taxon>
        <taxon>Williamsoniiplasma</taxon>
    </lineage>
</organism>
<dbReference type="RefSeq" id="WP_035026450.1">
    <property type="nucleotide sequence ID" value="NZ_PHNE01000006.1"/>
</dbReference>
<evidence type="ECO:0000313" key="1">
    <source>
        <dbReference type="EMBL" id="PPE04159.1"/>
    </source>
</evidence>
<dbReference type="InterPro" id="IPR003837">
    <property type="entry name" value="GatC"/>
</dbReference>
<keyword evidence="2" id="KW-1185">Reference proteome</keyword>
<dbReference type="Pfam" id="PF02686">
    <property type="entry name" value="GatC"/>
    <property type="match status" value="1"/>
</dbReference>